<dbReference type="SMART" id="SM00382">
    <property type="entry name" value="AAA"/>
    <property type="match status" value="1"/>
</dbReference>
<evidence type="ECO:0000256" key="1">
    <source>
        <dbReference type="ARBA" id="ARBA00022741"/>
    </source>
</evidence>
<dbReference type="EMBL" id="CP102734">
    <property type="protein sequence ID" value="UVD81814.1"/>
    <property type="molecule type" value="Genomic_DNA"/>
</dbReference>
<dbReference type="PROSITE" id="PS50893">
    <property type="entry name" value="ABC_TRANSPORTER_2"/>
    <property type="match status" value="1"/>
</dbReference>
<dbReference type="RefSeq" id="WP_258210988.1">
    <property type="nucleotide sequence ID" value="NZ_CP102734.1"/>
</dbReference>
<evidence type="ECO:0000256" key="2">
    <source>
        <dbReference type="ARBA" id="ARBA00022840"/>
    </source>
</evidence>
<dbReference type="InterPro" id="IPR003593">
    <property type="entry name" value="AAA+_ATPase"/>
</dbReference>
<dbReference type="SUPFAM" id="SSF52540">
    <property type="entry name" value="P-loop containing nucleoside triphosphate hydrolases"/>
    <property type="match status" value="1"/>
</dbReference>
<dbReference type="PROSITE" id="PS00211">
    <property type="entry name" value="ABC_TRANSPORTER_1"/>
    <property type="match status" value="1"/>
</dbReference>
<keyword evidence="1" id="KW-0547">Nucleotide-binding</keyword>
<evidence type="ECO:0000313" key="4">
    <source>
        <dbReference type="EMBL" id="UVD81814.1"/>
    </source>
</evidence>
<protein>
    <submittedName>
        <fullName evidence="4">ABC transporter ATP-binding protein</fullName>
    </submittedName>
</protein>
<dbReference type="Proteomes" id="UP001059252">
    <property type="component" value="Chromosome"/>
</dbReference>
<proteinExistence type="predicted"/>
<feature type="domain" description="ABC transporter" evidence="3">
    <location>
        <begin position="9"/>
        <end position="306"/>
    </location>
</feature>
<dbReference type="PANTHER" id="PTHR43875">
    <property type="entry name" value="MALTODEXTRIN IMPORT ATP-BINDING PROTEIN MSMX"/>
    <property type="match status" value="1"/>
</dbReference>
<sequence length="403" mass="46978">MNNPENNYLIVKDLNIVLNKEVILSNVNFSVKKGDFVSIIGPSGSGKTTLLNSIANLIPKTSGTIMIDNHENNLNIGYVFQDFNLYENITVYQNIYLSVKNSFFWTVKRKLDFLKSFDVENKFKILEFTTKIEKYLENNTNKRKVLAELQQQHFLFFKKLLLQRKIKTAFKFLKQSSVKQLAKQDIVEIARNLNIEDLLFKKTMYLSGGQKQRVSIAKALAKKSSLILLDEPFAAFDAKLKEKTRDWLKTINQKFKITMLFVTHDQNDAMLISDKIIFISQKTIVQYDEPKNIFKNPANLAIAKFIGYPEIIFLEEKNKLNYYIRPKNISIQFKENSTDYIKEIKTNGNIDILDIWSNKYQKVITVISDVNKHQINQKVILIFDEKEILIFDELGNRVIDEQI</sequence>
<dbReference type="PANTHER" id="PTHR43875:SF1">
    <property type="entry name" value="OSMOPROTECTIVE COMPOUNDS UPTAKE ATP-BINDING PROTEIN GGTA"/>
    <property type="match status" value="1"/>
</dbReference>
<dbReference type="Gene3D" id="3.40.50.300">
    <property type="entry name" value="P-loop containing nucleotide triphosphate hydrolases"/>
    <property type="match status" value="1"/>
</dbReference>
<organism evidence="4 5">
    <name type="scientific">Mycoplasma iguanae</name>
    <dbReference type="NCBI Taxonomy" id="292461"/>
    <lineage>
        <taxon>Bacteria</taxon>
        <taxon>Bacillati</taxon>
        <taxon>Mycoplasmatota</taxon>
        <taxon>Mollicutes</taxon>
        <taxon>Mycoplasmataceae</taxon>
        <taxon>Mycoplasma</taxon>
    </lineage>
</organism>
<keyword evidence="5" id="KW-1185">Reference proteome</keyword>
<dbReference type="GO" id="GO:0005524">
    <property type="term" value="F:ATP binding"/>
    <property type="evidence" value="ECO:0007669"/>
    <property type="project" value="UniProtKB-KW"/>
</dbReference>
<evidence type="ECO:0000259" key="3">
    <source>
        <dbReference type="PROSITE" id="PS50893"/>
    </source>
</evidence>
<name>A0ABY5R8J0_9MOLU</name>
<dbReference type="InterPro" id="IPR047641">
    <property type="entry name" value="ABC_transpr_MalK/UgpC-like"/>
</dbReference>
<evidence type="ECO:0000313" key="5">
    <source>
        <dbReference type="Proteomes" id="UP001059252"/>
    </source>
</evidence>
<dbReference type="Pfam" id="PF00005">
    <property type="entry name" value="ABC_tran"/>
    <property type="match status" value="1"/>
</dbReference>
<accession>A0ABY5R8J0</accession>
<dbReference type="InterPro" id="IPR017871">
    <property type="entry name" value="ABC_transporter-like_CS"/>
</dbReference>
<gene>
    <name evidence="4" type="ORF">NV226_00650</name>
</gene>
<keyword evidence="2 4" id="KW-0067">ATP-binding</keyword>
<reference evidence="4" key="1">
    <citation type="submission" date="2022-08" db="EMBL/GenBank/DDBJ databases">
        <title>Complete genome of Mycoplasma iguanae type strain 2327.</title>
        <authorList>
            <person name="Spergser J."/>
        </authorList>
    </citation>
    <scope>NUCLEOTIDE SEQUENCE</scope>
    <source>
        <strain evidence="4">2327</strain>
    </source>
</reference>
<dbReference type="InterPro" id="IPR027417">
    <property type="entry name" value="P-loop_NTPase"/>
</dbReference>
<dbReference type="InterPro" id="IPR003439">
    <property type="entry name" value="ABC_transporter-like_ATP-bd"/>
</dbReference>